<evidence type="ECO:0000256" key="1">
    <source>
        <dbReference type="RuleBase" id="RU003860"/>
    </source>
</evidence>
<dbReference type="Gene3D" id="3.30.300.90">
    <property type="entry name" value="BolA-like"/>
    <property type="match status" value="1"/>
</dbReference>
<dbReference type="PANTHER" id="PTHR12735:SF27">
    <property type="entry name" value="BOLA-LIKE PROTEIN 2"/>
    <property type="match status" value="1"/>
</dbReference>
<dbReference type="GO" id="GO:0006879">
    <property type="term" value="P:intracellular iron ion homeostasis"/>
    <property type="evidence" value="ECO:0007669"/>
    <property type="project" value="InterPro"/>
</dbReference>
<dbReference type="GO" id="GO:0005829">
    <property type="term" value="C:cytosol"/>
    <property type="evidence" value="ECO:0007669"/>
    <property type="project" value="TreeGrafter"/>
</dbReference>
<dbReference type="Pfam" id="PF01722">
    <property type="entry name" value="BolA"/>
    <property type="match status" value="1"/>
</dbReference>
<evidence type="ECO:0000313" key="3">
    <source>
        <dbReference type="Proteomes" id="UP001194468"/>
    </source>
</evidence>
<dbReference type="Proteomes" id="UP001194468">
    <property type="component" value="Unassembled WGS sequence"/>
</dbReference>
<dbReference type="InterPro" id="IPR036065">
    <property type="entry name" value="BolA-like_sf"/>
</dbReference>
<reference evidence="2" key="2">
    <citation type="journal article" date="2020" name="Nat. Commun.">
        <title>Large-scale genome sequencing of mycorrhizal fungi provides insights into the early evolution of symbiotic traits.</title>
        <authorList>
            <person name="Miyauchi S."/>
            <person name="Kiss E."/>
            <person name="Kuo A."/>
            <person name="Drula E."/>
            <person name="Kohler A."/>
            <person name="Sanchez-Garcia M."/>
            <person name="Morin E."/>
            <person name="Andreopoulos B."/>
            <person name="Barry K.W."/>
            <person name="Bonito G."/>
            <person name="Buee M."/>
            <person name="Carver A."/>
            <person name="Chen C."/>
            <person name="Cichocki N."/>
            <person name="Clum A."/>
            <person name="Culley D."/>
            <person name="Crous P.W."/>
            <person name="Fauchery L."/>
            <person name="Girlanda M."/>
            <person name="Hayes R.D."/>
            <person name="Keri Z."/>
            <person name="LaButti K."/>
            <person name="Lipzen A."/>
            <person name="Lombard V."/>
            <person name="Magnuson J."/>
            <person name="Maillard F."/>
            <person name="Murat C."/>
            <person name="Nolan M."/>
            <person name="Ohm R.A."/>
            <person name="Pangilinan J."/>
            <person name="Pereira M.F."/>
            <person name="Perotto S."/>
            <person name="Peter M."/>
            <person name="Pfister S."/>
            <person name="Riley R."/>
            <person name="Sitrit Y."/>
            <person name="Stielow J.B."/>
            <person name="Szollosi G."/>
            <person name="Zifcakova L."/>
            <person name="Stursova M."/>
            <person name="Spatafora J.W."/>
            <person name="Tedersoo L."/>
            <person name="Vaario L.M."/>
            <person name="Yamada A."/>
            <person name="Yan M."/>
            <person name="Wang P."/>
            <person name="Xu J."/>
            <person name="Bruns T."/>
            <person name="Baldrian P."/>
            <person name="Vilgalys R."/>
            <person name="Dunand C."/>
            <person name="Henrissat B."/>
            <person name="Grigoriev I.V."/>
            <person name="Hibbett D."/>
            <person name="Nagy L.G."/>
            <person name="Martin F.M."/>
        </authorList>
    </citation>
    <scope>NUCLEOTIDE SEQUENCE</scope>
    <source>
        <strain evidence="2">BED1</strain>
    </source>
</reference>
<proteinExistence type="inferred from homology"/>
<sequence>MPVKVEELEQAIRDAFPVSHLEIEDKSSGCGENYSILLVSEAFEGKTTLARHRLINETLKTNIAQMHAFSQKTFTPQQYEAHLAKGQ</sequence>
<protein>
    <submittedName>
        <fullName evidence="2">Bola protein</fullName>
    </submittedName>
</protein>
<comment type="similarity">
    <text evidence="1">Belongs to the BolA/IbaG family.</text>
</comment>
<dbReference type="AlphaFoldDB" id="A0AAD4BSC0"/>
<dbReference type="InterPro" id="IPR002634">
    <property type="entry name" value="BolA"/>
</dbReference>
<organism evidence="2 3">
    <name type="scientific">Boletus edulis BED1</name>
    <dbReference type="NCBI Taxonomy" id="1328754"/>
    <lineage>
        <taxon>Eukaryota</taxon>
        <taxon>Fungi</taxon>
        <taxon>Dikarya</taxon>
        <taxon>Basidiomycota</taxon>
        <taxon>Agaricomycotina</taxon>
        <taxon>Agaricomycetes</taxon>
        <taxon>Agaricomycetidae</taxon>
        <taxon>Boletales</taxon>
        <taxon>Boletineae</taxon>
        <taxon>Boletaceae</taxon>
        <taxon>Boletoideae</taxon>
        <taxon>Boletus</taxon>
    </lineage>
</organism>
<accession>A0AAD4BSC0</accession>
<reference evidence="2" key="1">
    <citation type="submission" date="2019-10" db="EMBL/GenBank/DDBJ databases">
        <authorList>
            <consortium name="DOE Joint Genome Institute"/>
            <person name="Kuo A."/>
            <person name="Miyauchi S."/>
            <person name="Kiss E."/>
            <person name="Drula E."/>
            <person name="Kohler A."/>
            <person name="Sanchez-Garcia M."/>
            <person name="Andreopoulos B."/>
            <person name="Barry K.W."/>
            <person name="Bonito G."/>
            <person name="Buee M."/>
            <person name="Carver A."/>
            <person name="Chen C."/>
            <person name="Cichocki N."/>
            <person name="Clum A."/>
            <person name="Culley D."/>
            <person name="Crous P.W."/>
            <person name="Fauchery L."/>
            <person name="Girlanda M."/>
            <person name="Hayes R."/>
            <person name="Keri Z."/>
            <person name="LaButti K."/>
            <person name="Lipzen A."/>
            <person name="Lombard V."/>
            <person name="Magnuson J."/>
            <person name="Maillard F."/>
            <person name="Morin E."/>
            <person name="Murat C."/>
            <person name="Nolan M."/>
            <person name="Ohm R."/>
            <person name="Pangilinan J."/>
            <person name="Pereira M."/>
            <person name="Perotto S."/>
            <person name="Peter M."/>
            <person name="Riley R."/>
            <person name="Sitrit Y."/>
            <person name="Stielow B."/>
            <person name="Szollosi G."/>
            <person name="Zifcakova L."/>
            <person name="Stursova M."/>
            <person name="Spatafora J.W."/>
            <person name="Tedersoo L."/>
            <person name="Vaario L.-M."/>
            <person name="Yamada A."/>
            <person name="Yan M."/>
            <person name="Wang P."/>
            <person name="Xu J."/>
            <person name="Bruns T."/>
            <person name="Baldrian P."/>
            <person name="Vilgalys R."/>
            <person name="Henrissat B."/>
            <person name="Grigoriev I.V."/>
            <person name="Hibbett D."/>
            <person name="Nagy L.G."/>
            <person name="Martin F.M."/>
        </authorList>
    </citation>
    <scope>NUCLEOTIDE SEQUENCE</scope>
    <source>
        <strain evidence="2">BED1</strain>
    </source>
</reference>
<dbReference type="InterPro" id="IPR045115">
    <property type="entry name" value="BOL2"/>
</dbReference>
<comment type="caution">
    <text evidence="2">The sequence shown here is derived from an EMBL/GenBank/DDBJ whole genome shotgun (WGS) entry which is preliminary data.</text>
</comment>
<dbReference type="PANTHER" id="PTHR12735">
    <property type="entry name" value="BOLA-LIKE PROTEIN-RELATED"/>
    <property type="match status" value="1"/>
</dbReference>
<name>A0AAD4BSC0_BOLED</name>
<gene>
    <name evidence="2" type="ORF">L210DRAFT_3404531</name>
</gene>
<dbReference type="SUPFAM" id="SSF82657">
    <property type="entry name" value="BolA-like"/>
    <property type="match status" value="1"/>
</dbReference>
<evidence type="ECO:0000313" key="2">
    <source>
        <dbReference type="EMBL" id="KAF8438604.1"/>
    </source>
</evidence>
<dbReference type="GO" id="GO:0051604">
    <property type="term" value="P:protein maturation"/>
    <property type="evidence" value="ECO:0007669"/>
    <property type="project" value="InterPro"/>
</dbReference>
<dbReference type="PIRSF" id="PIRSF003113">
    <property type="entry name" value="BolA"/>
    <property type="match status" value="1"/>
</dbReference>
<dbReference type="EMBL" id="WHUW01000016">
    <property type="protein sequence ID" value="KAF8438604.1"/>
    <property type="molecule type" value="Genomic_DNA"/>
</dbReference>
<dbReference type="GO" id="GO:0051537">
    <property type="term" value="F:2 iron, 2 sulfur cluster binding"/>
    <property type="evidence" value="ECO:0007669"/>
    <property type="project" value="InterPro"/>
</dbReference>
<keyword evidence="3" id="KW-1185">Reference proteome</keyword>
<dbReference type="GO" id="GO:0005634">
    <property type="term" value="C:nucleus"/>
    <property type="evidence" value="ECO:0007669"/>
    <property type="project" value="TreeGrafter"/>
</dbReference>